<feature type="chain" id="PRO_5003195078" evidence="1">
    <location>
        <begin position="22"/>
        <end position="355"/>
    </location>
</feature>
<name>E5A3Y3_LEPMJ</name>
<dbReference type="Proteomes" id="UP000002668">
    <property type="component" value="Genome"/>
</dbReference>
<gene>
    <name evidence="2" type="ORF">LEMA_P097370.1</name>
</gene>
<sequence>MSTFTFVALVLAFVSIGGVLQGTRFTTFNNSVLERREQIHREASMELRRSQHATMGADRQERIRTFLEHRMSTIDGERSYHRLLPPADNCSPDTHERELGRMVLYGGLHSRLFLPVHMVAMDMHGFYEVPTVHVTAIRMRGGAWHNSEYTTPILAPSHATLHQYLPPHTPHYTNTCPLTRHTTPILAPSHATLHQYLPPHTPHPYTPLPPPPKKTRATIFNTTHPIPLHSPPFPSISLLGLRRCTLASAYSALARVTGLAGVWTWVGVGVGVKGKEGTLGALVRVVQCALGWMRLDCWIGRVGAACGTGVDGCRGVGEGGEVVGELLCLEDEIFPDSQSIICGCDETGRRGDEGN</sequence>
<dbReference type="OrthoDB" id="445556at2759"/>
<dbReference type="eggNOG" id="ENOG502RYTK">
    <property type="taxonomic scope" value="Eukaryota"/>
</dbReference>
<proteinExistence type="predicted"/>
<dbReference type="HOGENOM" id="CLU_780915_0_0_1"/>
<dbReference type="EMBL" id="FP929133">
    <property type="protein sequence ID" value="CBX98328.1"/>
    <property type="molecule type" value="Genomic_DNA"/>
</dbReference>
<evidence type="ECO:0000313" key="2">
    <source>
        <dbReference type="EMBL" id="CBX98328.1"/>
    </source>
</evidence>
<dbReference type="InParanoid" id="E5A3Y3"/>
<reference evidence="3" key="1">
    <citation type="journal article" date="2011" name="Nat. Commun.">
        <title>Effector diversification within compartments of the Leptosphaeria maculans genome affected by Repeat-Induced Point mutations.</title>
        <authorList>
            <person name="Rouxel T."/>
            <person name="Grandaubert J."/>
            <person name="Hane J.K."/>
            <person name="Hoede C."/>
            <person name="van de Wouw A.P."/>
            <person name="Couloux A."/>
            <person name="Dominguez V."/>
            <person name="Anthouard V."/>
            <person name="Bally P."/>
            <person name="Bourras S."/>
            <person name="Cozijnsen A.J."/>
            <person name="Ciuffetti L.M."/>
            <person name="Degrave A."/>
            <person name="Dilmaghani A."/>
            <person name="Duret L."/>
            <person name="Fudal I."/>
            <person name="Goodwin S.B."/>
            <person name="Gout L."/>
            <person name="Glaser N."/>
            <person name="Linglin J."/>
            <person name="Kema G.H.J."/>
            <person name="Lapalu N."/>
            <person name="Lawrence C.B."/>
            <person name="May K."/>
            <person name="Meyer M."/>
            <person name="Ollivier B."/>
            <person name="Poulain J."/>
            <person name="Schoch C.L."/>
            <person name="Simon A."/>
            <person name="Spatafora J.W."/>
            <person name="Stachowiak A."/>
            <person name="Turgeon B.G."/>
            <person name="Tyler B.M."/>
            <person name="Vincent D."/>
            <person name="Weissenbach J."/>
            <person name="Amselem J."/>
            <person name="Quesneville H."/>
            <person name="Oliver R.P."/>
            <person name="Wincker P."/>
            <person name="Balesdent M.-H."/>
            <person name="Howlett B.J."/>
        </authorList>
    </citation>
    <scope>NUCLEOTIDE SEQUENCE [LARGE SCALE GENOMIC DNA]</scope>
    <source>
        <strain evidence="3">JN3 / isolate v23.1.3 / race Av1-4-5-6-7-8</strain>
    </source>
</reference>
<dbReference type="STRING" id="985895.E5A3Y3"/>
<dbReference type="VEuPathDB" id="FungiDB:LEMA_P097370.1"/>
<organism evidence="3">
    <name type="scientific">Leptosphaeria maculans (strain JN3 / isolate v23.1.3 / race Av1-4-5-6-7-8)</name>
    <name type="common">Blackleg fungus</name>
    <name type="synonym">Phoma lingam</name>
    <dbReference type="NCBI Taxonomy" id="985895"/>
    <lineage>
        <taxon>Eukaryota</taxon>
        <taxon>Fungi</taxon>
        <taxon>Dikarya</taxon>
        <taxon>Ascomycota</taxon>
        <taxon>Pezizomycotina</taxon>
        <taxon>Dothideomycetes</taxon>
        <taxon>Pleosporomycetidae</taxon>
        <taxon>Pleosporales</taxon>
        <taxon>Pleosporineae</taxon>
        <taxon>Leptosphaeriaceae</taxon>
        <taxon>Plenodomus</taxon>
        <taxon>Plenodomus lingam/Leptosphaeria maculans species complex</taxon>
    </lineage>
</organism>
<accession>E5A3Y3</accession>
<protein>
    <submittedName>
        <fullName evidence="2">Predicted protein</fullName>
    </submittedName>
</protein>
<evidence type="ECO:0000256" key="1">
    <source>
        <dbReference type="SAM" id="SignalP"/>
    </source>
</evidence>
<keyword evidence="3" id="KW-1185">Reference proteome</keyword>
<dbReference type="AlphaFoldDB" id="E5A3Y3"/>
<keyword evidence="1" id="KW-0732">Signal</keyword>
<feature type="signal peptide" evidence="1">
    <location>
        <begin position="1"/>
        <end position="21"/>
    </location>
</feature>
<evidence type="ECO:0000313" key="3">
    <source>
        <dbReference type="Proteomes" id="UP000002668"/>
    </source>
</evidence>